<dbReference type="eggNOG" id="ENOG502Z9HE">
    <property type="taxonomic scope" value="Bacteria"/>
</dbReference>
<dbReference type="RefSeq" id="WP_023052957.1">
    <property type="nucleotide sequence ID" value="NZ_AWXA01000008.1"/>
</dbReference>
<dbReference type="OrthoDB" id="1550641at2"/>
<organism evidence="1 2">
    <name type="scientific">Megasphaera vaginalis</name>
    <name type="common">ex Srinivasan et al. 2021</name>
    <dbReference type="NCBI Taxonomy" id="1111454"/>
    <lineage>
        <taxon>Bacteria</taxon>
        <taxon>Bacillati</taxon>
        <taxon>Bacillota</taxon>
        <taxon>Negativicutes</taxon>
        <taxon>Veillonellales</taxon>
        <taxon>Veillonellaceae</taxon>
        <taxon>Megasphaera</taxon>
    </lineage>
</organism>
<proteinExistence type="predicted"/>
<dbReference type="InterPro" id="IPR013398">
    <property type="entry name" value="CRISPR-assoc_prot_Csy2"/>
</dbReference>
<name>U7UQG8_9FIRM</name>
<dbReference type="NCBIfam" id="TIGR02565">
    <property type="entry name" value="cas_Csy2"/>
    <property type="match status" value="1"/>
</dbReference>
<protein>
    <submittedName>
        <fullName evidence="1">CRISPR type I-F/YPEST-associated protein Csy2</fullName>
    </submittedName>
</protein>
<dbReference type="Proteomes" id="UP000017090">
    <property type="component" value="Unassembled WGS sequence"/>
</dbReference>
<dbReference type="STRING" id="1111454.HMPREF1250_2267"/>
<dbReference type="AlphaFoldDB" id="U7UQG8"/>
<dbReference type="CDD" id="cd09736">
    <property type="entry name" value="Csy2_I-F"/>
    <property type="match status" value="1"/>
</dbReference>
<dbReference type="EMBL" id="AWXA01000008">
    <property type="protein sequence ID" value="ERT61667.1"/>
    <property type="molecule type" value="Genomic_DNA"/>
</dbReference>
<comment type="caution">
    <text evidence="1">The sequence shown here is derived from an EMBL/GenBank/DDBJ whole genome shotgun (WGS) entry which is preliminary data.</text>
</comment>
<evidence type="ECO:0000313" key="1">
    <source>
        <dbReference type="EMBL" id="ERT61667.1"/>
    </source>
</evidence>
<gene>
    <name evidence="1" type="primary">csy2</name>
    <name evidence="1" type="ORF">HMPREF1250_2267</name>
</gene>
<accession>U7UQG8</accession>
<keyword evidence="2" id="KW-1185">Reference proteome</keyword>
<sequence>MKQYLLISRLKIHNANAMSSQYTIGFPAMTGWLGAVHALQRQLHSHGFSRIRLPRVAVSCHNCDVQLYRGPHDYKNSVIGTANPLKKSKKTGNYERPPFIEEARCHLSVTLLIEIEGYDPDTEDELLEVIHRQLPGLKICGGDIENNVEQMHIQIEVIDENDKCDQRALRRKLMPGYVVIERKDLMEAAKGNGDALDQLLSCLCVRHSADPDKDGKIKQWIGRRDGSEGWIVPLAVGFNDITGAIKAAYQRDERYEHHFVEPIVTLGEFIMPYRFDSVEAMMWQYRYDRENGLYLCECS</sequence>
<dbReference type="PATRIC" id="fig|1111454.3.peg.606"/>
<dbReference type="Pfam" id="PF09614">
    <property type="entry name" value="Cas_Csy2"/>
    <property type="match status" value="1"/>
</dbReference>
<reference evidence="1 2" key="1">
    <citation type="submission" date="2013-09" db="EMBL/GenBank/DDBJ databases">
        <authorList>
            <person name="Durkin A.S."/>
            <person name="Haft D.R."/>
            <person name="McCorrison J."/>
            <person name="Torralba M."/>
            <person name="Gillis M."/>
            <person name="Haft D.H."/>
            <person name="Methe B."/>
            <person name="Sutton G."/>
            <person name="Nelson K.E."/>
        </authorList>
    </citation>
    <scope>NUCLEOTIDE SEQUENCE [LARGE SCALE GENOMIC DNA]</scope>
    <source>
        <strain evidence="1 2">BV3C16-1</strain>
    </source>
</reference>
<evidence type="ECO:0000313" key="2">
    <source>
        <dbReference type="Proteomes" id="UP000017090"/>
    </source>
</evidence>